<dbReference type="PANTHER" id="PTHR23520:SF5">
    <property type="entry name" value="TRANSPORTER, PUTATIVE (AFU_ORTHOLOGUE AFUA_3G04000)-RELATED"/>
    <property type="match status" value="1"/>
</dbReference>
<dbReference type="EMBL" id="BSDE01000002">
    <property type="protein sequence ID" value="GLH72688.1"/>
    <property type="molecule type" value="Genomic_DNA"/>
</dbReference>
<keyword evidence="2 4" id="KW-1133">Transmembrane helix</keyword>
<feature type="transmembrane region" description="Helical" evidence="4">
    <location>
        <begin position="376"/>
        <end position="396"/>
    </location>
</feature>
<accession>A0ABQ5QE74</accession>
<keyword evidence="3 4" id="KW-0472">Membrane</keyword>
<dbReference type="Pfam" id="PF07690">
    <property type="entry name" value="MFS_1"/>
    <property type="match status" value="1"/>
</dbReference>
<evidence type="ECO:0000256" key="4">
    <source>
        <dbReference type="SAM" id="Phobius"/>
    </source>
</evidence>
<reference evidence="6 7" key="1">
    <citation type="journal article" date="2023" name="Antonie Van Leeuwenhoek">
        <title>Mesoterricola silvestris gen. nov., sp. nov., Mesoterricola sediminis sp. nov., Geothrix oryzae sp. nov., Geothrix edaphica sp. nov., Geothrix rubra sp. nov., and Geothrix limicola sp. nov., six novel members of Acidobacteriota isolated from soils.</title>
        <authorList>
            <person name="Itoh H."/>
            <person name="Sugisawa Y."/>
            <person name="Mise K."/>
            <person name="Xu Z."/>
            <person name="Kuniyasu M."/>
            <person name="Ushijima N."/>
            <person name="Kawano K."/>
            <person name="Kobayashi E."/>
            <person name="Shiratori Y."/>
            <person name="Masuda Y."/>
            <person name="Senoo K."/>
        </authorList>
    </citation>
    <scope>NUCLEOTIDE SEQUENCE [LARGE SCALE GENOMIC DNA]</scope>
    <source>
        <strain evidence="6 7">Red804</strain>
    </source>
</reference>
<dbReference type="InterPro" id="IPR020846">
    <property type="entry name" value="MFS_dom"/>
</dbReference>
<comment type="caution">
    <text evidence="6">The sequence shown here is derived from an EMBL/GenBank/DDBJ whole genome shotgun (WGS) entry which is preliminary data.</text>
</comment>
<feature type="transmembrane region" description="Helical" evidence="4">
    <location>
        <begin position="52"/>
        <end position="70"/>
    </location>
</feature>
<feature type="transmembrane region" description="Helical" evidence="4">
    <location>
        <begin position="305"/>
        <end position="325"/>
    </location>
</feature>
<dbReference type="PROSITE" id="PS50850">
    <property type="entry name" value="MFS"/>
    <property type="match status" value="1"/>
</dbReference>
<evidence type="ECO:0000313" key="7">
    <source>
        <dbReference type="Proteomes" id="UP001165069"/>
    </source>
</evidence>
<evidence type="ECO:0000256" key="1">
    <source>
        <dbReference type="ARBA" id="ARBA00022692"/>
    </source>
</evidence>
<feature type="domain" description="Major facilitator superfamily (MFS) profile" evidence="5">
    <location>
        <begin position="1"/>
        <end position="408"/>
    </location>
</feature>
<gene>
    <name evidence="6" type="ORF">GETHLI_11900</name>
</gene>
<evidence type="ECO:0000256" key="2">
    <source>
        <dbReference type="ARBA" id="ARBA00022989"/>
    </source>
</evidence>
<dbReference type="InterPro" id="IPR011701">
    <property type="entry name" value="MFS"/>
</dbReference>
<feature type="transmembrane region" description="Helical" evidence="4">
    <location>
        <begin position="180"/>
        <end position="201"/>
    </location>
</feature>
<dbReference type="Proteomes" id="UP001165069">
    <property type="component" value="Unassembled WGS sequence"/>
</dbReference>
<dbReference type="SUPFAM" id="SSF103473">
    <property type="entry name" value="MFS general substrate transporter"/>
    <property type="match status" value="1"/>
</dbReference>
<dbReference type="Gene3D" id="1.20.1250.20">
    <property type="entry name" value="MFS general substrate transporter like domains"/>
    <property type="match status" value="1"/>
</dbReference>
<protein>
    <submittedName>
        <fullName evidence="6">ABC transporter permease</fullName>
    </submittedName>
</protein>
<keyword evidence="1 4" id="KW-0812">Transmembrane</keyword>
<organism evidence="6 7">
    <name type="scientific">Geothrix limicola</name>
    <dbReference type="NCBI Taxonomy" id="2927978"/>
    <lineage>
        <taxon>Bacteria</taxon>
        <taxon>Pseudomonadati</taxon>
        <taxon>Acidobacteriota</taxon>
        <taxon>Holophagae</taxon>
        <taxon>Holophagales</taxon>
        <taxon>Holophagaceae</taxon>
        <taxon>Geothrix</taxon>
    </lineage>
</organism>
<evidence type="ECO:0000313" key="6">
    <source>
        <dbReference type="EMBL" id="GLH72688.1"/>
    </source>
</evidence>
<feature type="transmembrane region" description="Helical" evidence="4">
    <location>
        <begin position="28"/>
        <end position="46"/>
    </location>
</feature>
<evidence type="ECO:0000256" key="3">
    <source>
        <dbReference type="ARBA" id="ARBA00023136"/>
    </source>
</evidence>
<name>A0ABQ5QE74_9BACT</name>
<evidence type="ECO:0000259" key="5">
    <source>
        <dbReference type="PROSITE" id="PS50850"/>
    </source>
</evidence>
<sequence length="414" mass="43293">MVQPAVPSPPPALGRDGRLLFVTRAARMFSYGFLSVVLVLYLAGLGFSEGRIGLLLTLTLVGDTLISLWITLRADRLGRKRMLVVGAALMVMAGLPFALSGDFTVLVLAATFGVISPSGNEVGPFLAIEQAALSQVLPEERRTGVFAWYNLTGSFATALGALAGGWTAQALQGSGMAPVASYRVLIVAYAAVGFILAALFAKMSAAVEAPPAASHASRWGLHASKGVVLKLSALFSLDAFAGGFVIQSIMAYWFHRKFGVAPGALGSIFFAANVLAGLSSLYAVRLAARIGLIRTMVVTHIPSNVLLILVPLMPNLPLAVAMLLLRFSISQMDVPTRQAYTMAVVAPDERSAAAGVTGIARTTGAAISPVLAGPMLAVPALVGMPFFIAGGLKILYDLLLYRSFKSSEIGVGKD</sequence>
<feature type="transmembrane region" description="Helical" evidence="4">
    <location>
        <begin position="82"/>
        <end position="99"/>
    </location>
</feature>
<proteinExistence type="predicted"/>
<feature type="transmembrane region" description="Helical" evidence="4">
    <location>
        <begin position="260"/>
        <end position="284"/>
    </location>
</feature>
<dbReference type="InterPro" id="IPR036259">
    <property type="entry name" value="MFS_trans_sf"/>
</dbReference>
<dbReference type="PANTHER" id="PTHR23520">
    <property type="entry name" value="TRANSPORTER, PUTATIVE (AFU_ORTHOLOGUE AFUA_3G04000)-RELATED"/>
    <property type="match status" value="1"/>
</dbReference>
<feature type="transmembrane region" description="Helical" evidence="4">
    <location>
        <begin position="148"/>
        <end position="168"/>
    </location>
</feature>
<keyword evidence="7" id="KW-1185">Reference proteome</keyword>
<dbReference type="RefSeq" id="WP_285571718.1">
    <property type="nucleotide sequence ID" value="NZ_BSDE01000002.1"/>
</dbReference>